<evidence type="ECO:0000256" key="2">
    <source>
        <dbReference type="ARBA" id="ARBA00023125"/>
    </source>
</evidence>
<dbReference type="InterPro" id="IPR014757">
    <property type="entry name" value="Tscrpt_reg_IclR_C"/>
</dbReference>
<dbReference type="PROSITE" id="PS51077">
    <property type="entry name" value="HTH_ICLR"/>
    <property type="match status" value="1"/>
</dbReference>
<organism evidence="6 7">
    <name type="scientific">Marinomonas phaeophyticola</name>
    <dbReference type="NCBI Taxonomy" id="3004091"/>
    <lineage>
        <taxon>Bacteria</taxon>
        <taxon>Pseudomonadati</taxon>
        <taxon>Pseudomonadota</taxon>
        <taxon>Gammaproteobacteria</taxon>
        <taxon>Oceanospirillales</taxon>
        <taxon>Oceanospirillaceae</taxon>
        <taxon>Marinomonas</taxon>
    </lineage>
</organism>
<protein>
    <submittedName>
        <fullName evidence="6">IclR family transcriptional regulator</fullName>
    </submittedName>
</protein>
<comment type="caution">
    <text evidence="6">The sequence shown here is derived from an EMBL/GenBank/DDBJ whole genome shotgun (WGS) entry which is preliminary data.</text>
</comment>
<dbReference type="PANTHER" id="PTHR30136:SF35">
    <property type="entry name" value="HTH-TYPE TRANSCRIPTIONAL REGULATOR RV1719"/>
    <property type="match status" value="1"/>
</dbReference>
<keyword evidence="1" id="KW-0805">Transcription regulation</keyword>
<dbReference type="Pfam" id="PF01614">
    <property type="entry name" value="IclR_C"/>
    <property type="match status" value="1"/>
</dbReference>
<feature type="domain" description="HTH iclR-type" evidence="4">
    <location>
        <begin position="10"/>
        <end position="73"/>
    </location>
</feature>
<dbReference type="InterPro" id="IPR050707">
    <property type="entry name" value="HTH_MetabolicPath_Reg"/>
</dbReference>
<proteinExistence type="predicted"/>
<keyword evidence="2" id="KW-0238">DNA-binding</keyword>
<evidence type="ECO:0000256" key="3">
    <source>
        <dbReference type="ARBA" id="ARBA00023163"/>
    </source>
</evidence>
<dbReference type="SUPFAM" id="SSF55781">
    <property type="entry name" value="GAF domain-like"/>
    <property type="match status" value="1"/>
</dbReference>
<evidence type="ECO:0000256" key="1">
    <source>
        <dbReference type="ARBA" id="ARBA00023015"/>
    </source>
</evidence>
<name>A0ABT4JT91_9GAMM</name>
<keyword evidence="7" id="KW-1185">Reference proteome</keyword>
<evidence type="ECO:0000259" key="4">
    <source>
        <dbReference type="PROSITE" id="PS51077"/>
    </source>
</evidence>
<evidence type="ECO:0000313" key="7">
    <source>
        <dbReference type="Proteomes" id="UP001149719"/>
    </source>
</evidence>
<dbReference type="InterPro" id="IPR036390">
    <property type="entry name" value="WH_DNA-bd_sf"/>
</dbReference>
<dbReference type="SUPFAM" id="SSF46785">
    <property type="entry name" value="Winged helix' DNA-binding domain"/>
    <property type="match status" value="1"/>
</dbReference>
<evidence type="ECO:0000313" key="6">
    <source>
        <dbReference type="EMBL" id="MCZ2721626.1"/>
    </source>
</evidence>
<sequence>MSIEKNKTQAPAVDHAIAIIDLIAASSFPLTLSEICKQTHIPAASAHRVINSLLMHQMISTDPRRKRSYSVGSRIFEVASTVFSKQSLIPFFYPIAEILKNEIHQPIFLSVPIGNQMVVVSKVEPSVSNAFEIYIGQTIGMHFSASGKSLLSMHSEEFRKNYFALDTVADTLSNDGKKEVLEEIDRAARLGYSVSNGDFDGRISTLAAPVMNLRNEPVATISIAIKSAEFDPPEARQYSKNLVQAARQLSARII</sequence>
<dbReference type="InterPro" id="IPR005471">
    <property type="entry name" value="Tscrpt_reg_IclR_N"/>
</dbReference>
<dbReference type="PROSITE" id="PS51078">
    <property type="entry name" value="ICLR_ED"/>
    <property type="match status" value="1"/>
</dbReference>
<dbReference type="InterPro" id="IPR036388">
    <property type="entry name" value="WH-like_DNA-bd_sf"/>
</dbReference>
<dbReference type="Gene3D" id="3.30.450.40">
    <property type="match status" value="1"/>
</dbReference>
<accession>A0ABT4JT91</accession>
<dbReference type="Gene3D" id="1.10.10.10">
    <property type="entry name" value="Winged helix-like DNA-binding domain superfamily/Winged helix DNA-binding domain"/>
    <property type="match status" value="1"/>
</dbReference>
<dbReference type="InterPro" id="IPR029016">
    <property type="entry name" value="GAF-like_dom_sf"/>
</dbReference>
<evidence type="ECO:0000259" key="5">
    <source>
        <dbReference type="PROSITE" id="PS51078"/>
    </source>
</evidence>
<dbReference type="SMART" id="SM00346">
    <property type="entry name" value="HTH_ICLR"/>
    <property type="match status" value="1"/>
</dbReference>
<dbReference type="EMBL" id="JAPUBN010000013">
    <property type="protein sequence ID" value="MCZ2721626.1"/>
    <property type="molecule type" value="Genomic_DNA"/>
</dbReference>
<dbReference type="PANTHER" id="PTHR30136">
    <property type="entry name" value="HELIX-TURN-HELIX TRANSCRIPTIONAL REGULATOR, ICLR FAMILY"/>
    <property type="match status" value="1"/>
</dbReference>
<feature type="domain" description="IclR-ED" evidence="5">
    <location>
        <begin position="74"/>
        <end position="254"/>
    </location>
</feature>
<keyword evidence="3" id="KW-0804">Transcription</keyword>
<dbReference type="RefSeq" id="WP_269124548.1">
    <property type="nucleotide sequence ID" value="NZ_JAPUBN010000013.1"/>
</dbReference>
<dbReference type="Proteomes" id="UP001149719">
    <property type="component" value="Unassembled WGS sequence"/>
</dbReference>
<gene>
    <name evidence="6" type="ORF">O1D97_08145</name>
</gene>
<dbReference type="Pfam" id="PF09339">
    <property type="entry name" value="HTH_IclR"/>
    <property type="match status" value="1"/>
</dbReference>
<reference evidence="6" key="1">
    <citation type="submission" date="2022-12" db="EMBL/GenBank/DDBJ databases">
        <title>Marinomonas 15G1-11 sp. nov, isolated from marine algae.</title>
        <authorList>
            <person name="Butt M."/>
            <person name="Choi D.G."/>
            <person name="Kim J.M."/>
            <person name="Lee J.K."/>
            <person name="Baek J.H."/>
            <person name="Jeon C.O."/>
        </authorList>
    </citation>
    <scope>NUCLEOTIDE SEQUENCE</scope>
    <source>
        <strain evidence="6">15G1-11</strain>
    </source>
</reference>